<proteinExistence type="inferred from homology"/>
<dbReference type="InterPro" id="IPR013385">
    <property type="entry name" value="T3SS_SpaO/YscQ/SpaO"/>
</dbReference>
<dbReference type="GO" id="GO:0030254">
    <property type="term" value="P:protein secretion by the type III secretion system"/>
    <property type="evidence" value="ECO:0007669"/>
    <property type="project" value="InterPro"/>
</dbReference>
<dbReference type="AlphaFoldDB" id="A0A0P7XVC9"/>
<dbReference type="PANTHER" id="PTHR30034">
    <property type="entry name" value="FLAGELLAR MOTOR SWITCH PROTEIN FLIM"/>
    <property type="match status" value="1"/>
</dbReference>
<organism evidence="3 5">
    <name type="scientific">Saliniramus fredricksonii</name>
    <dbReference type="NCBI Taxonomy" id="1653334"/>
    <lineage>
        <taxon>Bacteria</taxon>
        <taxon>Pseudomonadati</taxon>
        <taxon>Pseudomonadota</taxon>
        <taxon>Alphaproteobacteria</taxon>
        <taxon>Hyphomicrobiales</taxon>
        <taxon>Salinarimonadaceae</taxon>
        <taxon>Saliniramus</taxon>
    </lineage>
</organism>
<dbReference type="GO" id="GO:0050918">
    <property type="term" value="P:positive chemotaxis"/>
    <property type="evidence" value="ECO:0007669"/>
    <property type="project" value="TreeGrafter"/>
</dbReference>
<evidence type="ECO:0000313" key="5">
    <source>
        <dbReference type="Proteomes" id="UP000050497"/>
    </source>
</evidence>
<dbReference type="InterPro" id="IPR036429">
    <property type="entry name" value="SpoA-like_sf"/>
</dbReference>
<gene>
    <name evidence="3" type="primary">yscQ</name>
    <name evidence="4" type="ORF">GA0071312_3359</name>
    <name evidence="3" type="ORF">HLUCCO17_06030</name>
</gene>
<evidence type="ECO:0000259" key="2">
    <source>
        <dbReference type="Pfam" id="PF01052"/>
    </source>
</evidence>
<dbReference type="RefSeq" id="WP_074445872.1">
    <property type="nucleotide sequence ID" value="NZ_FMBM01000002.1"/>
</dbReference>
<sequence>MNAPFRRIDPALAQPLELPTLSPREAGDWRRLARNRANPQFQTGIGRIVLALADPAALTAWEGGWTRLDLLCADRAASLWLPDDIVTAMLRGAHPMLDDTALSTADRALLIDALENDLIDAFSHAIRAEIAVVAAERGLAIGIRPDFVFEAGAADTAAGQGGARFPIALNCHAIERDQLIAALIAGPITRSPFAELTTSIAFRCGCTRLTLAEFASLETGCGISLDDTTLSFQKIVAITAERFAQTCNWKTIKPTLDGPLLRPMDATTLAYSTDARVTQQPEKPEQAAPTGSIDEIPVQLVFELGRLEIPLSELESLAAGYVFELGKPLSQSVDIIANGRRVGTGELVRLGEAIGVRVSKLAR</sequence>
<dbReference type="Gene3D" id="2.30.330.10">
    <property type="entry name" value="SpoA-like"/>
    <property type="match status" value="1"/>
</dbReference>
<reference evidence="3 5" key="1">
    <citation type="submission" date="2015-09" db="EMBL/GenBank/DDBJ databases">
        <title>Identification and resolution of microdiversity through metagenomic sequencing of parallel consortia.</title>
        <authorList>
            <person name="Nelson W.C."/>
            <person name="Romine M.F."/>
            <person name="Lindemann S.R."/>
        </authorList>
    </citation>
    <scope>NUCLEOTIDE SEQUENCE [LARGE SCALE GENOMIC DNA]</scope>
    <source>
        <strain evidence="3">HL-109</strain>
    </source>
</reference>
<dbReference type="SUPFAM" id="SSF101801">
    <property type="entry name" value="Surface presentation of antigens (SPOA)"/>
    <property type="match status" value="1"/>
</dbReference>
<dbReference type="GO" id="GO:0071978">
    <property type="term" value="P:bacterial-type flagellum-dependent swarming motility"/>
    <property type="evidence" value="ECO:0007669"/>
    <property type="project" value="TreeGrafter"/>
</dbReference>
<dbReference type="GO" id="GO:0003774">
    <property type="term" value="F:cytoskeletal motor activity"/>
    <property type="evidence" value="ECO:0007669"/>
    <property type="project" value="InterPro"/>
</dbReference>
<dbReference type="Proteomes" id="UP000050497">
    <property type="component" value="Unassembled WGS sequence"/>
</dbReference>
<comment type="similarity">
    <text evidence="1">Belongs to the FliN/MopA/SpaO family.</text>
</comment>
<dbReference type="EMBL" id="LJSX01000007">
    <property type="protein sequence ID" value="KPQ11461.1"/>
    <property type="molecule type" value="Genomic_DNA"/>
</dbReference>
<dbReference type="InterPro" id="IPR001172">
    <property type="entry name" value="FliN_T3SS_HrcQb"/>
</dbReference>
<evidence type="ECO:0000313" key="3">
    <source>
        <dbReference type="EMBL" id="KPQ11461.1"/>
    </source>
</evidence>
<dbReference type="Proteomes" id="UP000182800">
    <property type="component" value="Unassembled WGS sequence"/>
</dbReference>
<keyword evidence="6" id="KW-1185">Reference proteome</keyword>
<dbReference type="EMBL" id="FMBM01000002">
    <property type="protein sequence ID" value="SCC82368.1"/>
    <property type="molecule type" value="Genomic_DNA"/>
</dbReference>
<evidence type="ECO:0000313" key="6">
    <source>
        <dbReference type="Proteomes" id="UP000182800"/>
    </source>
</evidence>
<dbReference type="NCBIfam" id="TIGR02551">
    <property type="entry name" value="SpaO_YscQ"/>
    <property type="match status" value="1"/>
</dbReference>
<dbReference type="GO" id="GO:0009425">
    <property type="term" value="C:bacterial-type flagellum basal body"/>
    <property type="evidence" value="ECO:0007669"/>
    <property type="project" value="InterPro"/>
</dbReference>
<accession>A0A0P7XVC9</accession>
<dbReference type="Pfam" id="PF01052">
    <property type="entry name" value="FliMN_C"/>
    <property type="match status" value="1"/>
</dbReference>
<name>A0A0P7XVC9_9HYPH</name>
<dbReference type="OrthoDB" id="9801534at2"/>
<evidence type="ECO:0000313" key="4">
    <source>
        <dbReference type="EMBL" id="SCC82368.1"/>
    </source>
</evidence>
<dbReference type="STRING" id="1653334.GA0071312_3359"/>
<dbReference type="PRINTS" id="PR00956">
    <property type="entry name" value="FLGMOTORFLIN"/>
</dbReference>
<dbReference type="InterPro" id="IPR001543">
    <property type="entry name" value="FliN-like_C"/>
</dbReference>
<dbReference type="PANTHER" id="PTHR30034:SF6">
    <property type="entry name" value="YOP PROTEINS TRANSLOCATION PROTEIN Q"/>
    <property type="match status" value="1"/>
</dbReference>
<comment type="caution">
    <text evidence="3">The sequence shown here is derived from an EMBL/GenBank/DDBJ whole genome shotgun (WGS) entry which is preliminary data.</text>
</comment>
<reference evidence="4 6" key="2">
    <citation type="submission" date="2016-08" db="EMBL/GenBank/DDBJ databases">
        <authorList>
            <person name="Varghese N."/>
            <person name="Submissions Spin"/>
        </authorList>
    </citation>
    <scope>NUCLEOTIDE SEQUENCE [LARGE SCALE GENOMIC DNA]</scope>
    <source>
        <strain evidence="4 6">HL-109</strain>
    </source>
</reference>
<evidence type="ECO:0000256" key="1">
    <source>
        <dbReference type="ARBA" id="ARBA00009226"/>
    </source>
</evidence>
<protein>
    <submittedName>
        <fullName evidence="3">Type 3a secretion system C-ring protein YscQ</fullName>
    </submittedName>
    <submittedName>
        <fullName evidence="4">Type III secretion system apparatus protein YscQ/HrcQ</fullName>
    </submittedName>
</protein>
<feature type="domain" description="Flagellar motor switch protein FliN-like C-terminal" evidence="2">
    <location>
        <begin position="293"/>
        <end position="361"/>
    </location>
</feature>